<dbReference type="AlphaFoldDB" id="A0A1P8KPX5"/>
<feature type="chain" id="PRO_5012185001" description="HEAT repeat domain-containing protein" evidence="1">
    <location>
        <begin position="21"/>
        <end position="75"/>
    </location>
</feature>
<evidence type="ECO:0000313" key="2">
    <source>
        <dbReference type="EMBL" id="APW66549.1"/>
    </source>
</evidence>
<reference evidence="2 3" key="1">
    <citation type="submission" date="2017-01" db="EMBL/GenBank/DDBJ databases">
        <title>Genome sequencing of Arcobacter sp. LPB0137.</title>
        <authorList>
            <person name="Lee G.-W."/>
            <person name="Yi H."/>
        </authorList>
    </citation>
    <scope>NUCLEOTIDE SEQUENCE [LARGE SCALE GENOMIC DNA]</scope>
    <source>
        <strain evidence="2 3">LPB0137</strain>
    </source>
</reference>
<accession>A0A1P8KPX5</accession>
<proteinExistence type="predicted"/>
<evidence type="ECO:0000313" key="3">
    <source>
        <dbReference type="Proteomes" id="UP000186074"/>
    </source>
</evidence>
<dbReference type="RefSeq" id="WP_076088440.1">
    <property type="nucleotide sequence ID" value="NZ_CP019070.1"/>
</dbReference>
<name>A0A1P8KPX5_9BACT</name>
<gene>
    <name evidence="2" type="ORF">LPB137_12155</name>
</gene>
<dbReference type="EMBL" id="CP019070">
    <property type="protein sequence ID" value="APW66549.1"/>
    <property type="molecule type" value="Genomic_DNA"/>
</dbReference>
<dbReference type="KEGG" id="alp:LPB137_12155"/>
<dbReference type="OrthoDB" id="9952038at2"/>
<keyword evidence="3" id="KW-1185">Reference proteome</keyword>
<keyword evidence="1" id="KW-0732">Signal</keyword>
<feature type="signal peptide" evidence="1">
    <location>
        <begin position="1"/>
        <end position="20"/>
    </location>
</feature>
<evidence type="ECO:0000256" key="1">
    <source>
        <dbReference type="SAM" id="SignalP"/>
    </source>
</evidence>
<dbReference type="Proteomes" id="UP000186074">
    <property type="component" value="Chromosome"/>
</dbReference>
<protein>
    <recommendedName>
        <fullName evidence="4">HEAT repeat domain-containing protein</fullName>
    </recommendedName>
</protein>
<evidence type="ECO:0008006" key="4">
    <source>
        <dbReference type="Google" id="ProtNLM"/>
    </source>
</evidence>
<organism evidence="2 3">
    <name type="scientific">Poseidonibacter parvus</name>
    <dbReference type="NCBI Taxonomy" id="1850254"/>
    <lineage>
        <taxon>Bacteria</taxon>
        <taxon>Pseudomonadati</taxon>
        <taxon>Campylobacterota</taxon>
        <taxon>Epsilonproteobacteria</taxon>
        <taxon>Campylobacterales</taxon>
        <taxon>Arcobacteraceae</taxon>
        <taxon>Poseidonibacter</taxon>
    </lineage>
</organism>
<sequence>MKRSFKSLLFSLLVFSTAYAGDKFGNLDESYLSDNASLNVRLVIAKDPKTSHKTLQLLTHDSNKEVREHAKTNLK</sequence>